<evidence type="ECO:0000313" key="3">
    <source>
        <dbReference type="Proteomes" id="UP001206821"/>
    </source>
</evidence>
<feature type="transmembrane region" description="Helical" evidence="1">
    <location>
        <begin position="64"/>
        <end position="86"/>
    </location>
</feature>
<comment type="caution">
    <text evidence="2">The sequence shown here is derived from an EMBL/GenBank/DDBJ whole genome shotgun (WGS) entry which is preliminary data.</text>
</comment>
<proteinExistence type="predicted"/>
<protein>
    <submittedName>
        <fullName evidence="2">Uncharacterized protein</fullName>
    </submittedName>
</protein>
<accession>A0ABT2L0H6</accession>
<keyword evidence="1" id="KW-1133">Transmembrane helix</keyword>
<feature type="transmembrane region" description="Helical" evidence="1">
    <location>
        <begin position="33"/>
        <end position="52"/>
    </location>
</feature>
<dbReference type="RefSeq" id="WP_034815403.1">
    <property type="nucleotide sequence ID" value="NZ_JANIEK010000022.1"/>
</dbReference>
<organism evidence="2 3">
    <name type="scientific">Exiguobacterium alkaliphilum</name>
    <dbReference type="NCBI Taxonomy" id="1428684"/>
    <lineage>
        <taxon>Bacteria</taxon>
        <taxon>Bacillati</taxon>
        <taxon>Bacillota</taxon>
        <taxon>Bacilli</taxon>
        <taxon>Bacillales</taxon>
        <taxon>Bacillales Family XII. Incertae Sedis</taxon>
        <taxon>Exiguobacterium</taxon>
    </lineage>
</organism>
<evidence type="ECO:0000256" key="1">
    <source>
        <dbReference type="SAM" id="Phobius"/>
    </source>
</evidence>
<name>A0ABT2L0H6_9BACL</name>
<sequence length="93" mass="10329">MSRWLFVGFGGLVTALAYFLLFPNLPFANGWGWIGGTTGLLLLSVTGFSLHLGRKHHWTAHHRFVVGIGLIAAFMLAFGLILWWIVAVNLNHI</sequence>
<gene>
    <name evidence="2" type="ORF">NQG31_07060</name>
</gene>
<keyword evidence="1" id="KW-0812">Transmembrane</keyword>
<keyword evidence="1" id="KW-0472">Membrane</keyword>
<evidence type="ECO:0000313" key="2">
    <source>
        <dbReference type="EMBL" id="MCT4795300.1"/>
    </source>
</evidence>
<dbReference type="EMBL" id="JANIEK010000022">
    <property type="protein sequence ID" value="MCT4795300.1"/>
    <property type="molecule type" value="Genomic_DNA"/>
</dbReference>
<reference evidence="2 3" key="1">
    <citation type="submission" date="2022-07" db="EMBL/GenBank/DDBJ databases">
        <title>Genomic and pangenome structural analysis of the polyextremophile Exiguobacterium.</title>
        <authorList>
            <person name="Shen L."/>
        </authorList>
    </citation>
    <scope>NUCLEOTIDE SEQUENCE [LARGE SCALE GENOMIC DNA]</scope>
    <source>
        <strain evidence="2 3">12_1</strain>
    </source>
</reference>
<keyword evidence="3" id="KW-1185">Reference proteome</keyword>
<dbReference type="Proteomes" id="UP001206821">
    <property type="component" value="Unassembled WGS sequence"/>
</dbReference>